<evidence type="ECO:0000313" key="13">
    <source>
        <dbReference type="Proteomes" id="UP000095280"/>
    </source>
</evidence>
<name>A0A1I8HIX5_9PLAT</name>
<evidence type="ECO:0000256" key="12">
    <source>
        <dbReference type="SAM" id="Phobius"/>
    </source>
</evidence>
<accession>A0A1I8HIX5</accession>
<dbReference type="GO" id="GO:0060271">
    <property type="term" value="P:cilium assembly"/>
    <property type="evidence" value="ECO:0007669"/>
    <property type="project" value="TreeGrafter"/>
</dbReference>
<keyword evidence="7" id="KW-0969">Cilium</keyword>
<reference evidence="14 15" key="1">
    <citation type="submission" date="2016-11" db="UniProtKB">
        <authorList>
            <consortium name="WormBaseParasite"/>
        </authorList>
    </citation>
    <scope>IDENTIFICATION</scope>
</reference>
<evidence type="ECO:0000256" key="3">
    <source>
        <dbReference type="ARBA" id="ARBA00015087"/>
    </source>
</evidence>
<evidence type="ECO:0000256" key="5">
    <source>
        <dbReference type="ARBA" id="ARBA00022692"/>
    </source>
</evidence>
<dbReference type="InterPro" id="IPR019306">
    <property type="entry name" value="TMEM231"/>
</dbReference>
<dbReference type="GO" id="GO:0032880">
    <property type="term" value="P:regulation of protein localization"/>
    <property type="evidence" value="ECO:0007669"/>
    <property type="project" value="TreeGrafter"/>
</dbReference>
<protein>
    <recommendedName>
        <fullName evidence="3">Transmembrane protein 231</fullName>
    </recommendedName>
</protein>
<feature type="transmembrane region" description="Helical" evidence="12">
    <location>
        <begin position="23"/>
        <end position="43"/>
    </location>
</feature>
<comment type="subcellular location">
    <subcellularLocation>
        <location evidence="1">Cell projection</location>
        <location evidence="1">Cilium membrane</location>
        <topology evidence="1">Multi-pass membrane protein</topology>
    </subcellularLocation>
</comment>
<keyword evidence="8 12" id="KW-0472">Membrane</keyword>
<dbReference type="PANTHER" id="PTHR14605:SF1">
    <property type="entry name" value="TRANSMEMBRANE PROTEIN 231"/>
    <property type="match status" value="1"/>
</dbReference>
<evidence type="ECO:0000256" key="11">
    <source>
        <dbReference type="ARBA" id="ARBA00024803"/>
    </source>
</evidence>
<dbReference type="GO" id="GO:0035869">
    <property type="term" value="C:ciliary transition zone"/>
    <property type="evidence" value="ECO:0007669"/>
    <property type="project" value="TreeGrafter"/>
</dbReference>
<keyword evidence="9" id="KW-0325">Glycoprotein</keyword>
<feature type="transmembrane region" description="Helical" evidence="12">
    <location>
        <begin position="262"/>
        <end position="281"/>
    </location>
</feature>
<keyword evidence="10" id="KW-0966">Cell projection</keyword>
<organism evidence="13 15">
    <name type="scientific">Macrostomum lignano</name>
    <dbReference type="NCBI Taxonomy" id="282301"/>
    <lineage>
        <taxon>Eukaryota</taxon>
        <taxon>Metazoa</taxon>
        <taxon>Spiralia</taxon>
        <taxon>Lophotrochozoa</taxon>
        <taxon>Platyhelminthes</taxon>
        <taxon>Rhabditophora</taxon>
        <taxon>Macrostomorpha</taxon>
        <taxon>Macrostomida</taxon>
        <taxon>Macrostomidae</taxon>
        <taxon>Macrostomum</taxon>
    </lineage>
</organism>
<comment type="similarity">
    <text evidence="2">Belongs to the TMEM231 family.</text>
</comment>
<comment type="function">
    <text evidence="11">Transmembrane component of the tectonic-like complex, a complex localized at the transition zone of primary cilia and acting as a barrier that prevents diffusion of transmembrane proteins between the cilia and plasma membranes. Required for ciliogenesis and sonic hedgehog/SHH signaling.</text>
</comment>
<evidence type="ECO:0000313" key="14">
    <source>
        <dbReference type="WBParaSite" id="maker-uti_cns_0000109-snap-gene-2.29-mRNA-1"/>
    </source>
</evidence>
<sequence>MALHEIFSHPEVRVYKSTLVSKATFFLICCVILTFVAPLLSVYRAYGFWKKEDFYTEQPVVRFKYQALLILSTSTTQWTWSTMTNLNALQQENLLAVQMKVMESDSNLDGKYESLLVQIEAPLASSENILAAKLILLFDYKLSKLSDFTMQSMAYIDYSSSQSGASLSATGQLSFKQKTPLKSSGIDVRYNDSVIPSTSVVSSDYQLSKIFLNYQQRNVTTMFDNALYVWETGRPTGEPFRLNATVYYPPARVLYLTGFWHLIKWAWVQYVPLLLVFLFVFDRIKVFVFQNQIIGTLVQRPKVPCKQHDT</sequence>
<dbReference type="Pfam" id="PF10149">
    <property type="entry name" value="TM231"/>
    <property type="match status" value="1"/>
</dbReference>
<keyword evidence="13" id="KW-1185">Reference proteome</keyword>
<keyword evidence="6 12" id="KW-1133">Transmembrane helix</keyword>
<evidence type="ECO:0000256" key="7">
    <source>
        <dbReference type="ARBA" id="ARBA00023069"/>
    </source>
</evidence>
<dbReference type="PANTHER" id="PTHR14605">
    <property type="entry name" value="CHST5 PROTEIN"/>
    <property type="match status" value="1"/>
</dbReference>
<dbReference type="AlphaFoldDB" id="A0A1I8HIX5"/>
<keyword evidence="5 12" id="KW-0812">Transmembrane</keyword>
<evidence type="ECO:0000256" key="1">
    <source>
        <dbReference type="ARBA" id="ARBA00004272"/>
    </source>
</evidence>
<evidence type="ECO:0000256" key="8">
    <source>
        <dbReference type="ARBA" id="ARBA00023136"/>
    </source>
</evidence>
<proteinExistence type="inferred from homology"/>
<evidence type="ECO:0000256" key="2">
    <source>
        <dbReference type="ARBA" id="ARBA00009082"/>
    </source>
</evidence>
<evidence type="ECO:0000256" key="10">
    <source>
        <dbReference type="ARBA" id="ARBA00023273"/>
    </source>
</evidence>
<dbReference type="WBParaSite" id="maker-uti_cns_0008929-snap-gene-0.9-mRNA-1">
    <property type="protein sequence ID" value="maker-uti_cns_0008929-snap-gene-0.9-mRNA-1"/>
    <property type="gene ID" value="maker-uti_cns_0008929-snap-gene-0.9"/>
</dbReference>
<evidence type="ECO:0000313" key="15">
    <source>
        <dbReference type="WBParaSite" id="maker-uti_cns_0006232-snap-gene-0.5-mRNA-1"/>
    </source>
</evidence>
<dbReference type="GO" id="GO:0060170">
    <property type="term" value="C:ciliary membrane"/>
    <property type="evidence" value="ECO:0007669"/>
    <property type="project" value="UniProtKB-SubCell"/>
</dbReference>
<keyword evidence="4" id="KW-1003">Cell membrane</keyword>
<dbReference type="WBParaSite" id="maker-uti_cns_0006232-snap-gene-0.5-mRNA-1">
    <property type="protein sequence ID" value="maker-uti_cns_0006232-snap-gene-0.5-mRNA-1"/>
    <property type="gene ID" value="maker-uti_cns_0006232-snap-gene-0.5"/>
</dbReference>
<evidence type="ECO:0000256" key="9">
    <source>
        <dbReference type="ARBA" id="ARBA00023180"/>
    </source>
</evidence>
<evidence type="ECO:0000256" key="4">
    <source>
        <dbReference type="ARBA" id="ARBA00022475"/>
    </source>
</evidence>
<dbReference type="Proteomes" id="UP000095280">
    <property type="component" value="Unplaced"/>
</dbReference>
<dbReference type="WBParaSite" id="maker-uti_cns_0000109-snap-gene-2.29-mRNA-1">
    <property type="protein sequence ID" value="maker-uti_cns_0000109-snap-gene-2.29-mRNA-1"/>
    <property type="gene ID" value="maker-uti_cns_0000109-snap-gene-2.29"/>
</dbReference>
<evidence type="ECO:0000256" key="6">
    <source>
        <dbReference type="ARBA" id="ARBA00022989"/>
    </source>
</evidence>